<reference evidence="4 5" key="1">
    <citation type="submission" date="2019-06" db="EMBL/GenBank/DDBJ databases">
        <authorList>
            <person name="Srinivasan S."/>
        </authorList>
    </citation>
    <scope>NUCLEOTIDE SEQUENCE [LARGE SCALE GENOMIC DNA]</scope>
    <source>
        <strain evidence="4 5">17J68-5</strain>
    </source>
</reference>
<dbReference type="OrthoDB" id="9808814at2"/>
<comment type="similarity">
    <text evidence="1 3">Belongs to the short-chain dehydrogenases/reductases (SDR) family.</text>
</comment>
<evidence type="ECO:0000256" key="3">
    <source>
        <dbReference type="RuleBase" id="RU000363"/>
    </source>
</evidence>
<dbReference type="InterPro" id="IPR036291">
    <property type="entry name" value="NAD(P)-bd_dom_sf"/>
</dbReference>
<organism evidence="4 5">
    <name type="scientific">Hymenobacter jejuensis</name>
    <dbReference type="NCBI Taxonomy" id="2502781"/>
    <lineage>
        <taxon>Bacteria</taxon>
        <taxon>Pseudomonadati</taxon>
        <taxon>Bacteroidota</taxon>
        <taxon>Cytophagia</taxon>
        <taxon>Cytophagales</taxon>
        <taxon>Hymenobacteraceae</taxon>
        <taxon>Hymenobacter</taxon>
    </lineage>
</organism>
<dbReference type="SUPFAM" id="SSF51735">
    <property type="entry name" value="NAD(P)-binding Rossmann-fold domains"/>
    <property type="match status" value="1"/>
</dbReference>
<dbReference type="PANTHER" id="PTHR44196:SF2">
    <property type="entry name" value="SHORT-CHAIN DEHYDROGENASE-RELATED"/>
    <property type="match status" value="1"/>
</dbReference>
<keyword evidence="2" id="KW-0560">Oxidoreductase</keyword>
<evidence type="ECO:0000313" key="4">
    <source>
        <dbReference type="EMBL" id="QDA59539.1"/>
    </source>
</evidence>
<evidence type="ECO:0000313" key="5">
    <source>
        <dbReference type="Proteomes" id="UP000305398"/>
    </source>
</evidence>
<dbReference type="PROSITE" id="PS00061">
    <property type="entry name" value="ADH_SHORT"/>
    <property type="match status" value="1"/>
</dbReference>
<proteinExistence type="inferred from homology"/>
<keyword evidence="5" id="KW-1185">Reference proteome</keyword>
<dbReference type="EMBL" id="CP040896">
    <property type="protein sequence ID" value="QDA59539.1"/>
    <property type="molecule type" value="Genomic_DNA"/>
</dbReference>
<dbReference type="KEGG" id="hyj:FHG12_05200"/>
<dbReference type="Gene3D" id="3.40.50.720">
    <property type="entry name" value="NAD(P)-binding Rossmann-like Domain"/>
    <property type="match status" value="1"/>
</dbReference>
<dbReference type="InterPro" id="IPR002347">
    <property type="entry name" value="SDR_fam"/>
</dbReference>
<dbReference type="Proteomes" id="UP000305398">
    <property type="component" value="Chromosome"/>
</dbReference>
<gene>
    <name evidence="4" type="ORF">FHG12_05200</name>
</gene>
<dbReference type="AlphaFoldDB" id="A0A5B7ZXL4"/>
<dbReference type="PRINTS" id="PR00081">
    <property type="entry name" value="GDHRDH"/>
</dbReference>
<sequence>MACRDANGGNLALYQVLDYLTITSHLLQPNLSFYALSRNPIFHLNFSAMNDQTALITGASNGIGFELARCFARDDYRVVLVARHLDELKEAARLLHQEFGGVDIVLLPFDLSRPETPEQIYAETTKRGFQIDALVNDAGFGETGYFTDTDMQTELDIIQVNATSLVHLTKLYLRDMVARNEGRILQLGSVASFTPSPCQAVYAATKAFVLSFAEAVQHELKQKKSAVTMTILCPPPTATNFFHVAHAEDTWAANHAASPREVAQQGYDALMDGAARSLPTISAKVNFFSSLLLPDSVLATLMNTQLHPTNK</sequence>
<dbReference type="GO" id="GO:0016020">
    <property type="term" value="C:membrane"/>
    <property type="evidence" value="ECO:0007669"/>
    <property type="project" value="TreeGrafter"/>
</dbReference>
<name>A0A5B7ZXL4_9BACT</name>
<dbReference type="PRINTS" id="PR00080">
    <property type="entry name" value="SDRFAMILY"/>
</dbReference>
<dbReference type="CDD" id="cd05233">
    <property type="entry name" value="SDR_c"/>
    <property type="match status" value="1"/>
</dbReference>
<dbReference type="InterPro" id="IPR020904">
    <property type="entry name" value="Sc_DH/Rdtase_CS"/>
</dbReference>
<dbReference type="PANTHER" id="PTHR44196">
    <property type="entry name" value="DEHYDROGENASE/REDUCTASE SDR FAMILY MEMBER 7B"/>
    <property type="match status" value="1"/>
</dbReference>
<dbReference type="GO" id="GO:0016491">
    <property type="term" value="F:oxidoreductase activity"/>
    <property type="evidence" value="ECO:0007669"/>
    <property type="project" value="UniProtKB-KW"/>
</dbReference>
<evidence type="ECO:0000256" key="1">
    <source>
        <dbReference type="ARBA" id="ARBA00006484"/>
    </source>
</evidence>
<evidence type="ECO:0000256" key="2">
    <source>
        <dbReference type="ARBA" id="ARBA00023002"/>
    </source>
</evidence>
<dbReference type="Pfam" id="PF00106">
    <property type="entry name" value="adh_short"/>
    <property type="match status" value="1"/>
</dbReference>
<protein>
    <submittedName>
        <fullName evidence="4">SDR family oxidoreductase</fullName>
    </submittedName>
</protein>
<accession>A0A5B7ZXL4</accession>